<evidence type="ECO:0000256" key="1">
    <source>
        <dbReference type="SAM" id="MobiDB-lite"/>
    </source>
</evidence>
<dbReference type="GO" id="GO:0006406">
    <property type="term" value="P:mRNA export from nucleus"/>
    <property type="evidence" value="ECO:0007669"/>
    <property type="project" value="TreeGrafter"/>
</dbReference>
<evidence type="ECO:0000259" key="2">
    <source>
        <dbReference type="Pfam" id="PF03399"/>
    </source>
</evidence>
<dbReference type="Gene3D" id="1.25.40.990">
    <property type="match status" value="1"/>
</dbReference>
<dbReference type="InterPro" id="IPR045107">
    <property type="entry name" value="SAC3/GANP/THP3"/>
</dbReference>
<dbReference type="PANTHER" id="PTHR12436">
    <property type="entry name" value="80 KDA MCM3-ASSOCIATED PROTEIN"/>
    <property type="match status" value="1"/>
</dbReference>
<dbReference type="Proteomes" id="UP001055439">
    <property type="component" value="Chromosome 5"/>
</dbReference>
<feature type="compositionally biased region" description="Polar residues" evidence="1">
    <location>
        <begin position="548"/>
        <end position="561"/>
    </location>
</feature>
<dbReference type="OrthoDB" id="21502at2759"/>
<dbReference type="GO" id="GO:0070390">
    <property type="term" value="C:transcription export complex 2"/>
    <property type="evidence" value="ECO:0007669"/>
    <property type="project" value="TreeGrafter"/>
</dbReference>
<proteinExistence type="predicted"/>
<name>A0A9E7G8C0_9LILI</name>
<reference evidence="3" key="1">
    <citation type="submission" date="2022-05" db="EMBL/GenBank/DDBJ databases">
        <title>The Musa troglodytarum L. genome provides insights into the mechanism of non-climacteric behaviour and enrichment of carotenoids.</title>
        <authorList>
            <person name="Wang J."/>
        </authorList>
    </citation>
    <scope>NUCLEOTIDE SEQUENCE</scope>
    <source>
        <tissue evidence="3">Leaf</tissue>
    </source>
</reference>
<protein>
    <submittedName>
        <fullName evidence="3">SAC3 GANP family protein</fullName>
    </submittedName>
</protein>
<accession>A0A9E7G8C0</accession>
<dbReference type="GO" id="GO:0005737">
    <property type="term" value="C:cytoplasm"/>
    <property type="evidence" value="ECO:0007669"/>
    <property type="project" value="TreeGrafter"/>
</dbReference>
<feature type="domain" description="SAC3/GANP/THP3 conserved" evidence="2">
    <location>
        <begin position="676"/>
        <end position="968"/>
    </location>
</feature>
<feature type="region of interest" description="Disordered" evidence="1">
    <location>
        <begin position="544"/>
        <end position="565"/>
    </location>
</feature>
<keyword evidence="4" id="KW-1185">Reference proteome</keyword>
<dbReference type="FunFam" id="1.25.40.990:FF:000004">
    <property type="entry name" value="Putative peptidase C48 domain family protein"/>
    <property type="match status" value="1"/>
</dbReference>
<evidence type="ECO:0000313" key="4">
    <source>
        <dbReference type="Proteomes" id="UP001055439"/>
    </source>
</evidence>
<dbReference type="PANTHER" id="PTHR12436:SF17">
    <property type="entry name" value="SAC3 FAMILY PROTEIN B"/>
    <property type="match status" value="1"/>
</dbReference>
<sequence>MEVADDDVVGGGSFRSVCRWRRKLWSSPSTMEGTAHVRNDGGRKMQMKARPSNPFVDDRGSLGLLRLRWRQWQKASMAEVEAALGNPVTSSFVSQLNEPLRLGHPTNHGRLLPGATHATASHVEARFPSQFSNYHVPGRTNSPTVPSRDAVNLENYNPTADHRRNPVTSSFVSQLNEPLRLGHPINHRRLLPGATHATASHVEAKFPSQFSNYHVPGRTNSPTVLSRDAVNLENYNPTADQRRNPVTSSFVSQLNEPLRLDHPTNHDRHLPGATHVTASHVDAKFPSQFSNSHVPARTRSLTLPSRDAANLVNHYPTADQRRFMKLCAKSSFLLVITLAVVEKRRTNVSYNTKFTSLMISFLVTTGTLSHLLSFGSQLDEPLRPGHPTNQDRPLHAASHISGSQDVEAKFPSQVSNDGVPGRTRSPTLPSRDAANLVNHHHPTADHRSRRCRLCRRPLLSVSGTLRRLPSRYASVTAFLFPSTDAAATSAPFPLPFLRPALLVPVNDRQSQIHTNVHVGNANADNSNIALPSFSFDEEAKRHDVTPPRVTNQRKSPVQYSNSPPPERLKMVDYSDIYGTGVDVSSKHSFSKEPKRAREMQAKARRLARFNFELTQTAENLLDANRKTPENKLSQASVDKWDADKPAEARDLLNRDNLLEIESLESSLVVVGLCPDMCPETERGERERKGDLDKYERLDGDRNQTSEYLAVKKYNRTAEREADLIRPMPVLQMTVDYLLNLLNQPYNEDFLSIYNFLWDRMRAIRMDLRMQHIFGRQAMVMLEQMIRFHIVAMHELCEYNKGEGFSEGFDAHLNIEQMNKTSVELFQMYDDHRKQGISVPTEKEFRGYYALLKLDKHPGYKVEPAELSLDLAKMTPEMRCTQEIVFARNVARSCRIGNFIAFFRLARKATYLQACLMHAHFAKLRTQALASLHGSLQNNQGIPVTHIMSWLGLEEEDVESLLEYHGFVLKKFEESYMVKEGPFLNSDKDFPTKCSQLVHIKKSPRIIDDIYSGPTVSHVTEGREMGVYNELGMVAQRADASEVDTWEISNNDVIHDYEANITLRAITQSRKLLEEQPIPLLNRETDAEVAEAFLPSSTSLVDHNVSNHAQQIEDTQMVELEIDATMDQTILPKPEVNMVRALASVSSPAPVRSLAPVSSLFNNVGDSSASQMDTDRELDNEDQLLVLHHKNKVADEKLRLILRKWQHQATKKRKTREQKFMLANSALCSLSVGVPFRQSQHIPRLAYSELNIDHALRARYEKLSKSWSTVNVSELVAPVLHTRNPHASCLCWKLLIPVQPLLKEGQTSRWLLSKVMGSSKENHKPIVSMPHLSIWSWISTQFSPFYCCCLSIIREVVFDNNDMISEDDIVSGTSAVVFLVSESIPWEIQKVRLHNVLASIPSGSKLPLLILSSDVYAEENTDSSHTIIRRLGLHDADMTRICSFSVVFLCDNDPQVKSNGFLKDDKLREGLLWLAKHSPLQPTVGPVETHGVVLSYLRSSLEILENGDTSYFGPNHFIAIFNAALDGLVEGISAAASTNVNHWPSPEVDLLEKSSNERIFVDRYLPSIRWSSPVRIQSLIRLIKGCKLPPFLNEMPWLKEGSHMGSKIPYQKLALQECLMSYMTQSCQMLNADLAAIEAEILVQTAAYPELRGSSYHIIPRWSVIFRRIQNWRLINLKTGGCSVAYLLEQHLDRLTSIDYSHSIGAAMPLNSSSMMQDLERRIGEEEHRTMHSFSTKPSFDEIVEICCNIPLAEQPMSPPEPLDSSPMVHDTGDAPKSENLAVDEDEDLKCNKSGNGENGRPAISFFKMDDKLSMLLEKCTRLQDTIDGKLAFYF</sequence>
<gene>
    <name evidence="3" type="ORF">MUK42_12394</name>
</gene>
<dbReference type="Pfam" id="PF03399">
    <property type="entry name" value="SAC3_GANP"/>
    <property type="match status" value="1"/>
</dbReference>
<feature type="region of interest" description="Disordered" evidence="1">
    <location>
        <begin position="400"/>
        <end position="448"/>
    </location>
</feature>
<feature type="region of interest" description="Disordered" evidence="1">
    <location>
        <begin position="1755"/>
        <end position="1795"/>
    </location>
</feature>
<evidence type="ECO:0000313" key="3">
    <source>
        <dbReference type="EMBL" id="URE08012.1"/>
    </source>
</evidence>
<organism evidence="3 4">
    <name type="scientific">Musa troglodytarum</name>
    <name type="common">fe'i banana</name>
    <dbReference type="NCBI Taxonomy" id="320322"/>
    <lineage>
        <taxon>Eukaryota</taxon>
        <taxon>Viridiplantae</taxon>
        <taxon>Streptophyta</taxon>
        <taxon>Embryophyta</taxon>
        <taxon>Tracheophyta</taxon>
        <taxon>Spermatophyta</taxon>
        <taxon>Magnoliopsida</taxon>
        <taxon>Liliopsida</taxon>
        <taxon>Zingiberales</taxon>
        <taxon>Musaceae</taxon>
        <taxon>Musa</taxon>
    </lineage>
</organism>
<dbReference type="EMBL" id="CP097507">
    <property type="protein sequence ID" value="URE08012.1"/>
    <property type="molecule type" value="Genomic_DNA"/>
</dbReference>
<dbReference type="InterPro" id="IPR005062">
    <property type="entry name" value="SAC3/GANP/THP3_conserved"/>
</dbReference>